<dbReference type="GO" id="GO:0004386">
    <property type="term" value="F:helicase activity"/>
    <property type="evidence" value="ECO:0007669"/>
    <property type="project" value="UniProtKB-KW"/>
</dbReference>
<accession>A0ABW5Y2E6</accession>
<reference evidence="2" key="1">
    <citation type="journal article" date="2019" name="Int. J. Syst. Evol. Microbiol.">
        <title>The Global Catalogue of Microorganisms (GCM) 10K type strain sequencing project: providing services to taxonomists for standard genome sequencing and annotation.</title>
        <authorList>
            <consortium name="The Broad Institute Genomics Platform"/>
            <consortium name="The Broad Institute Genome Sequencing Center for Infectious Disease"/>
            <person name="Wu L."/>
            <person name="Ma J."/>
        </authorList>
    </citation>
    <scope>NUCLEOTIDE SEQUENCE [LARGE SCALE GENOMIC DNA]</scope>
    <source>
        <strain evidence="2">KCTC 33522</strain>
    </source>
</reference>
<sequence>MKNSDNMMERFIEMERLERSKDSHDWLLWQTIKEIFAKRDSKSYWRFPLYTKIEDTFEQPDILIIDREEGILMLHVHTGEVNAATLHQEKKRAQIQLENLMEVFNRGDPRTENKIHGKSFVVVPHIAQHDMDDAHFIFGNKLTPNRLWQTMKDAEYQIKGARFNDERFLLVQSLLHGIRLREREQRPTKTGTRYEVVYELSKQAKEVDLKQNELGKIIPPGQQRIRGIAGTGKTVVQCQKAAHMHLKYPDWQIGFVYFSSHLQETIIDQIDHWLRYFSNDAVSYETAKSHIQVKSFFGDDGFFATICEAHSYEPPTHQLLKKQQHITSDSDLVGALCTDFLSNVYIFTQLYDALLIDEGECFVSDEQYRYKDKQAFYWLAYQLVQPIENEKVNRRLIWAYDESTDLTKMLTPTARDLFGEEPSFRHFVTGMHKGGLLKSDIMHRCYRTPGPIIVAAHTIGMGLLRKEGMLAGITTKDAWQHLGYEVRMGVFQEGEQIVLYRPPEHSPNSVPKLWNGDLVTLETHASRTQELDDLAKRLQQNIHEDELDCTRHIAVLVFGEDEKLLEEVATGLAERGVPTHIPDDKTFSVPGAVTVSTVERARGHEAYMLYVVGIDKLAMDERNQLLRNELFIALLRTKAWCHLSGIEGGSFYDELHDVMKCGNTVTFIFKKSSE</sequence>
<keyword evidence="1" id="KW-0547">Nucleotide-binding</keyword>
<dbReference type="RefSeq" id="WP_380148159.1">
    <property type="nucleotide sequence ID" value="NZ_JBHUOR010000116.1"/>
</dbReference>
<dbReference type="Gene3D" id="3.40.50.300">
    <property type="entry name" value="P-loop containing nucleotide triphosphate hydrolases"/>
    <property type="match status" value="2"/>
</dbReference>
<dbReference type="InterPro" id="IPR027417">
    <property type="entry name" value="P-loop_NTPase"/>
</dbReference>
<name>A0ABW5Y2E6_9BACL</name>
<dbReference type="EMBL" id="JBHUOR010000116">
    <property type="protein sequence ID" value="MFD2869415.1"/>
    <property type="molecule type" value="Genomic_DNA"/>
</dbReference>
<keyword evidence="1" id="KW-0378">Hydrolase</keyword>
<keyword evidence="1" id="KW-0067">ATP-binding</keyword>
<dbReference type="Proteomes" id="UP001597568">
    <property type="component" value="Unassembled WGS sequence"/>
</dbReference>
<keyword evidence="1" id="KW-0347">Helicase</keyword>
<comment type="caution">
    <text evidence="1">The sequence shown here is derived from an EMBL/GenBank/DDBJ whole genome shotgun (WGS) entry which is preliminary data.</text>
</comment>
<proteinExistence type="predicted"/>
<protein>
    <submittedName>
        <fullName evidence="1">DEAD/DEAH box helicase</fullName>
    </submittedName>
</protein>
<dbReference type="SUPFAM" id="SSF52540">
    <property type="entry name" value="P-loop containing nucleoside triphosphate hydrolases"/>
    <property type="match status" value="1"/>
</dbReference>
<evidence type="ECO:0000313" key="2">
    <source>
        <dbReference type="Proteomes" id="UP001597568"/>
    </source>
</evidence>
<evidence type="ECO:0000313" key="1">
    <source>
        <dbReference type="EMBL" id="MFD2869415.1"/>
    </source>
</evidence>
<gene>
    <name evidence="1" type="ORF">ACFSY7_13050</name>
</gene>
<keyword evidence="2" id="KW-1185">Reference proteome</keyword>
<organism evidence="1 2">
    <name type="scientific">Kurthia populi</name>
    <dbReference type="NCBI Taxonomy" id="1562132"/>
    <lineage>
        <taxon>Bacteria</taxon>
        <taxon>Bacillati</taxon>
        <taxon>Bacillota</taxon>
        <taxon>Bacilli</taxon>
        <taxon>Bacillales</taxon>
        <taxon>Caryophanaceae</taxon>
        <taxon>Kurthia</taxon>
    </lineage>
</organism>